<keyword evidence="13" id="KW-1185">Reference proteome</keyword>
<dbReference type="SUPFAM" id="SSF144083">
    <property type="entry name" value="Magnesium transport protein CorA, transmembrane region"/>
    <property type="match status" value="1"/>
</dbReference>
<dbReference type="Pfam" id="PF01544">
    <property type="entry name" value="CorA"/>
    <property type="match status" value="1"/>
</dbReference>
<evidence type="ECO:0000256" key="4">
    <source>
        <dbReference type="ARBA" id="ARBA00022475"/>
    </source>
</evidence>
<dbReference type="GO" id="GO:0050897">
    <property type="term" value="F:cobalt ion binding"/>
    <property type="evidence" value="ECO:0007669"/>
    <property type="project" value="TreeGrafter"/>
</dbReference>
<protein>
    <submittedName>
        <fullName evidence="12">Zinc transporter ZntB</fullName>
    </submittedName>
</protein>
<dbReference type="GO" id="GO:0005886">
    <property type="term" value="C:plasma membrane"/>
    <property type="evidence" value="ECO:0007669"/>
    <property type="project" value="UniProtKB-SubCell"/>
</dbReference>
<keyword evidence="9" id="KW-0406">Ion transport</keyword>
<keyword evidence="4" id="KW-1003">Cell membrane</keyword>
<keyword evidence="10 11" id="KW-0472">Membrane</keyword>
<evidence type="ECO:0000256" key="7">
    <source>
        <dbReference type="ARBA" id="ARBA00022833"/>
    </source>
</evidence>
<dbReference type="Proteomes" id="UP000229081">
    <property type="component" value="Chromosome"/>
</dbReference>
<evidence type="ECO:0000256" key="11">
    <source>
        <dbReference type="SAM" id="Phobius"/>
    </source>
</evidence>
<keyword evidence="8 11" id="KW-1133">Transmembrane helix</keyword>
<dbReference type="RefSeq" id="WP_100282729.1">
    <property type="nucleotide sequence ID" value="NZ_CP024923.1"/>
</dbReference>
<dbReference type="GO" id="GO:0015087">
    <property type="term" value="F:cobalt ion transmembrane transporter activity"/>
    <property type="evidence" value="ECO:0007669"/>
    <property type="project" value="TreeGrafter"/>
</dbReference>
<keyword evidence="6 11" id="KW-0812">Transmembrane</keyword>
<accession>A0A2K8MIV1</accession>
<name>A0A2K8MIV1_9SPHN</name>
<feature type="transmembrane region" description="Helical" evidence="11">
    <location>
        <begin position="256"/>
        <end position="277"/>
    </location>
</feature>
<dbReference type="AlphaFoldDB" id="A0A2K8MIV1"/>
<sequence>MSGFAYVVRGGQVESPPLKQALGIRADLAWIHLTTNDERAKAWLGGEARLSPYIIEALTAAETRPRCDSVGPGAVINLRGLSSEALAASDPLASIRIYAHGGCVFSVTRKALNALHPVRELVAAGKILDPGDLIAALAQAITEELDPVVADLGDSLDDCEEQIATGHAFDLRRMVNRVRSQAIGFRRFLNPQRAALEKLATIPSDWLGDDDRLHLSAAADRAARMAEELESIRERAALTHETLTDLRAEQLDQRSLIIAIVAMVFLPLTFITGLLGMNVDGIPFAHEPWAFWGVFWFCLTIAVVITVYFVGRHWFER</sequence>
<dbReference type="InterPro" id="IPR045863">
    <property type="entry name" value="CorA_TM1_TM2"/>
</dbReference>
<dbReference type="EMBL" id="CP024923">
    <property type="protein sequence ID" value="ATY32924.1"/>
    <property type="molecule type" value="Genomic_DNA"/>
</dbReference>
<evidence type="ECO:0000256" key="2">
    <source>
        <dbReference type="ARBA" id="ARBA00009765"/>
    </source>
</evidence>
<gene>
    <name evidence="12" type="ORF">CVN68_13885</name>
</gene>
<evidence type="ECO:0000313" key="12">
    <source>
        <dbReference type="EMBL" id="ATY32924.1"/>
    </source>
</evidence>
<evidence type="ECO:0000256" key="1">
    <source>
        <dbReference type="ARBA" id="ARBA00004651"/>
    </source>
</evidence>
<dbReference type="GO" id="GO:0000287">
    <property type="term" value="F:magnesium ion binding"/>
    <property type="evidence" value="ECO:0007669"/>
    <property type="project" value="TreeGrafter"/>
</dbReference>
<dbReference type="OrthoDB" id="9803484at2"/>
<proteinExistence type="inferred from homology"/>
<evidence type="ECO:0000256" key="5">
    <source>
        <dbReference type="ARBA" id="ARBA00022519"/>
    </source>
</evidence>
<dbReference type="PANTHER" id="PTHR46494">
    <property type="entry name" value="CORA FAMILY METAL ION TRANSPORTER (EUROFUNG)"/>
    <property type="match status" value="1"/>
</dbReference>
<keyword evidence="5" id="KW-0997">Cell inner membrane</keyword>
<evidence type="ECO:0000256" key="8">
    <source>
        <dbReference type="ARBA" id="ARBA00022989"/>
    </source>
</evidence>
<dbReference type="KEGG" id="sphc:CVN68_13885"/>
<dbReference type="Gene3D" id="1.20.58.340">
    <property type="entry name" value="Magnesium transport protein CorA, transmembrane region"/>
    <property type="match status" value="2"/>
</dbReference>
<organism evidence="12 13">
    <name type="scientific">Sphingomonas psychrotolerans</name>
    <dbReference type="NCBI Taxonomy" id="1327635"/>
    <lineage>
        <taxon>Bacteria</taxon>
        <taxon>Pseudomonadati</taxon>
        <taxon>Pseudomonadota</taxon>
        <taxon>Alphaproteobacteria</taxon>
        <taxon>Sphingomonadales</taxon>
        <taxon>Sphingomonadaceae</taxon>
        <taxon>Sphingomonas</taxon>
    </lineage>
</organism>
<keyword evidence="7" id="KW-0862">Zinc</keyword>
<reference evidence="12 13" key="1">
    <citation type="submission" date="2017-11" db="EMBL/GenBank/DDBJ databases">
        <title>Complete genome sequence of Sphingomonas sp. Strain Cra20, a psychrotolerant potential plant growth promoting rhizobacteria.</title>
        <authorList>
            <person name="Luo Y."/>
        </authorList>
    </citation>
    <scope>NUCLEOTIDE SEQUENCE [LARGE SCALE GENOMIC DNA]</scope>
    <source>
        <strain evidence="12 13">Cra20</strain>
    </source>
</reference>
<dbReference type="GO" id="GO:0015095">
    <property type="term" value="F:magnesium ion transmembrane transporter activity"/>
    <property type="evidence" value="ECO:0007669"/>
    <property type="project" value="TreeGrafter"/>
</dbReference>
<dbReference type="InterPro" id="IPR002523">
    <property type="entry name" value="MgTranspt_CorA/ZnTranspt_ZntB"/>
</dbReference>
<evidence type="ECO:0000256" key="10">
    <source>
        <dbReference type="ARBA" id="ARBA00023136"/>
    </source>
</evidence>
<dbReference type="Gene3D" id="3.30.460.20">
    <property type="entry name" value="CorA soluble domain-like"/>
    <property type="match status" value="1"/>
</dbReference>
<evidence type="ECO:0000313" key="13">
    <source>
        <dbReference type="Proteomes" id="UP000229081"/>
    </source>
</evidence>
<evidence type="ECO:0000256" key="6">
    <source>
        <dbReference type="ARBA" id="ARBA00022692"/>
    </source>
</evidence>
<feature type="transmembrane region" description="Helical" evidence="11">
    <location>
        <begin position="289"/>
        <end position="311"/>
    </location>
</feature>
<keyword evidence="3" id="KW-0813">Transport</keyword>
<comment type="subcellular location">
    <subcellularLocation>
        <location evidence="1">Cell membrane</location>
        <topology evidence="1">Multi-pass membrane protein</topology>
    </subcellularLocation>
</comment>
<dbReference type="InterPro" id="IPR045861">
    <property type="entry name" value="CorA_cytoplasmic_dom"/>
</dbReference>
<dbReference type="PANTHER" id="PTHR46494:SF3">
    <property type="entry name" value="ZINC TRANSPORT PROTEIN ZNTB"/>
    <property type="match status" value="1"/>
</dbReference>
<dbReference type="SUPFAM" id="SSF143865">
    <property type="entry name" value="CorA soluble domain-like"/>
    <property type="match status" value="1"/>
</dbReference>
<evidence type="ECO:0000256" key="3">
    <source>
        <dbReference type="ARBA" id="ARBA00022448"/>
    </source>
</evidence>
<comment type="similarity">
    <text evidence="2">Belongs to the CorA metal ion transporter (MIT) (TC 1.A.35) family.</text>
</comment>
<evidence type="ECO:0000256" key="9">
    <source>
        <dbReference type="ARBA" id="ARBA00023065"/>
    </source>
</evidence>